<protein>
    <submittedName>
        <fullName evidence="2">Uncharacterized protein</fullName>
    </submittedName>
</protein>
<organism evidence="2 3">
    <name type="scientific">Kribbella pratensis</name>
    <dbReference type="NCBI Taxonomy" id="2512112"/>
    <lineage>
        <taxon>Bacteria</taxon>
        <taxon>Bacillati</taxon>
        <taxon>Actinomycetota</taxon>
        <taxon>Actinomycetes</taxon>
        <taxon>Propionibacteriales</taxon>
        <taxon>Kribbellaceae</taxon>
        <taxon>Kribbella</taxon>
    </lineage>
</organism>
<reference evidence="2 3" key="1">
    <citation type="submission" date="2019-03" db="EMBL/GenBank/DDBJ databases">
        <title>Genomic Encyclopedia of Type Strains, Phase III (KMG-III): the genomes of soil and plant-associated and newly described type strains.</title>
        <authorList>
            <person name="Whitman W."/>
        </authorList>
    </citation>
    <scope>NUCLEOTIDE SEQUENCE [LARGE SCALE GENOMIC DNA]</scope>
    <source>
        <strain evidence="2 3">VKMAc-2574</strain>
    </source>
</reference>
<accession>A0ABY2F5D4</accession>
<proteinExistence type="predicted"/>
<dbReference type="RefSeq" id="WP_134133020.1">
    <property type="nucleotide sequence ID" value="NZ_SODU01000005.1"/>
</dbReference>
<sequence length="83" mass="9061">MSEELSRSEPGRGTQGPDEVLTPDAVILPGEGQEGRSVNADEAYPGLRSVNVRGLLRRYRRGGGRGSAAQQTAKQREERSPRR</sequence>
<keyword evidence="3" id="KW-1185">Reference proteome</keyword>
<feature type="compositionally biased region" description="Basic and acidic residues" evidence="1">
    <location>
        <begin position="1"/>
        <end position="10"/>
    </location>
</feature>
<dbReference type="Proteomes" id="UP000295060">
    <property type="component" value="Unassembled WGS sequence"/>
</dbReference>
<dbReference type="EMBL" id="SODU01000005">
    <property type="protein sequence ID" value="TDW81703.1"/>
    <property type="molecule type" value="Genomic_DNA"/>
</dbReference>
<gene>
    <name evidence="2" type="ORF">EV137_7713</name>
</gene>
<feature type="region of interest" description="Disordered" evidence="1">
    <location>
        <begin position="1"/>
        <end position="24"/>
    </location>
</feature>
<evidence type="ECO:0000256" key="1">
    <source>
        <dbReference type="SAM" id="MobiDB-lite"/>
    </source>
</evidence>
<name>A0ABY2F5D4_9ACTN</name>
<comment type="caution">
    <text evidence="2">The sequence shown here is derived from an EMBL/GenBank/DDBJ whole genome shotgun (WGS) entry which is preliminary data.</text>
</comment>
<evidence type="ECO:0000313" key="2">
    <source>
        <dbReference type="EMBL" id="TDW81703.1"/>
    </source>
</evidence>
<evidence type="ECO:0000313" key="3">
    <source>
        <dbReference type="Proteomes" id="UP000295060"/>
    </source>
</evidence>
<feature type="region of interest" description="Disordered" evidence="1">
    <location>
        <begin position="58"/>
        <end position="83"/>
    </location>
</feature>
<feature type="compositionally biased region" description="Basic and acidic residues" evidence="1">
    <location>
        <begin position="74"/>
        <end position="83"/>
    </location>
</feature>